<name>A0ACB9H1F6_CICIN</name>
<gene>
    <name evidence="1" type="ORF">L2E82_02129</name>
</gene>
<evidence type="ECO:0000313" key="1">
    <source>
        <dbReference type="EMBL" id="KAI3789336.1"/>
    </source>
</evidence>
<proteinExistence type="predicted"/>
<dbReference type="EMBL" id="CM042009">
    <property type="protein sequence ID" value="KAI3789336.1"/>
    <property type="molecule type" value="Genomic_DNA"/>
</dbReference>
<dbReference type="Proteomes" id="UP001055811">
    <property type="component" value="Linkage Group LG01"/>
</dbReference>
<accession>A0ACB9H1F6</accession>
<evidence type="ECO:0000313" key="2">
    <source>
        <dbReference type="Proteomes" id="UP001055811"/>
    </source>
</evidence>
<organism evidence="1 2">
    <name type="scientific">Cichorium intybus</name>
    <name type="common">Chicory</name>
    <dbReference type="NCBI Taxonomy" id="13427"/>
    <lineage>
        <taxon>Eukaryota</taxon>
        <taxon>Viridiplantae</taxon>
        <taxon>Streptophyta</taxon>
        <taxon>Embryophyta</taxon>
        <taxon>Tracheophyta</taxon>
        <taxon>Spermatophyta</taxon>
        <taxon>Magnoliopsida</taxon>
        <taxon>eudicotyledons</taxon>
        <taxon>Gunneridae</taxon>
        <taxon>Pentapetalae</taxon>
        <taxon>asterids</taxon>
        <taxon>campanulids</taxon>
        <taxon>Asterales</taxon>
        <taxon>Asteraceae</taxon>
        <taxon>Cichorioideae</taxon>
        <taxon>Cichorieae</taxon>
        <taxon>Cichoriinae</taxon>
        <taxon>Cichorium</taxon>
    </lineage>
</organism>
<reference evidence="1 2" key="2">
    <citation type="journal article" date="2022" name="Mol. Ecol. Resour.">
        <title>The genomes of chicory, endive, great burdock and yacon provide insights into Asteraceae paleo-polyploidization history and plant inulin production.</title>
        <authorList>
            <person name="Fan W."/>
            <person name="Wang S."/>
            <person name="Wang H."/>
            <person name="Wang A."/>
            <person name="Jiang F."/>
            <person name="Liu H."/>
            <person name="Zhao H."/>
            <person name="Xu D."/>
            <person name="Zhang Y."/>
        </authorList>
    </citation>
    <scope>NUCLEOTIDE SEQUENCE [LARGE SCALE GENOMIC DNA]</scope>
    <source>
        <strain evidence="2">cv. Punajuju</strain>
        <tissue evidence="1">Leaves</tissue>
    </source>
</reference>
<sequence>MDDSLRLLPVVETLDLSRNKFTKVDNLLRCSKLKHLDLGFNQLRTISSFSKIVKVVLRNNALSTMRGVENLKSLEGLDLSYNIISSFSELELLSGLPSLKALWLEGNPVCSANWYRPQVYSFFTDPEKLILDDKKISTREVWKRQIIIASRQKQPASFGFYSPPKDGAEIEGNVNNKMLMPLLETLYDASRRTSNQIYMVLIILLILSQDASFNASIHKLRRIAAEKEKRLHQGIQKNREESNNFVNQRTWVLTLRVMAIHELSSNEDVGRRTRCRNQMVEDVLGLARKREGSRWLREEKVREADSFEDDDKGRRWCKGRWHQLLQFIFRNHN</sequence>
<reference evidence="2" key="1">
    <citation type="journal article" date="2022" name="Mol. Ecol. Resour.">
        <title>The genomes of chicory, endive, great burdock and yacon provide insights into Asteraceae palaeo-polyploidization history and plant inulin production.</title>
        <authorList>
            <person name="Fan W."/>
            <person name="Wang S."/>
            <person name="Wang H."/>
            <person name="Wang A."/>
            <person name="Jiang F."/>
            <person name="Liu H."/>
            <person name="Zhao H."/>
            <person name="Xu D."/>
            <person name="Zhang Y."/>
        </authorList>
    </citation>
    <scope>NUCLEOTIDE SEQUENCE [LARGE SCALE GENOMIC DNA]</scope>
    <source>
        <strain evidence="2">cv. Punajuju</strain>
    </source>
</reference>
<protein>
    <submittedName>
        <fullName evidence="1">Uncharacterized protein</fullName>
    </submittedName>
</protein>
<comment type="caution">
    <text evidence="1">The sequence shown here is derived from an EMBL/GenBank/DDBJ whole genome shotgun (WGS) entry which is preliminary data.</text>
</comment>
<keyword evidence="2" id="KW-1185">Reference proteome</keyword>